<comment type="caution">
    <text evidence="5">The sequence shown here is derived from an EMBL/GenBank/DDBJ whole genome shotgun (WGS) entry which is preliminary data.</text>
</comment>
<keyword evidence="3" id="KW-0732">Signal</keyword>
<evidence type="ECO:0000256" key="1">
    <source>
        <dbReference type="ARBA" id="ARBA00022690"/>
    </source>
</evidence>
<dbReference type="EMBL" id="CAXHTB010000001">
    <property type="protein sequence ID" value="CAL0299295.1"/>
    <property type="molecule type" value="Genomic_DNA"/>
</dbReference>
<dbReference type="Gene3D" id="3.10.450.10">
    <property type="match status" value="1"/>
</dbReference>
<feature type="chain" id="PRO_5043438414" description="Cystatin domain-containing protein" evidence="3">
    <location>
        <begin position="20"/>
        <end position="105"/>
    </location>
</feature>
<dbReference type="SUPFAM" id="SSF54403">
    <property type="entry name" value="Cystatin/monellin"/>
    <property type="match status" value="1"/>
</dbReference>
<feature type="signal peptide" evidence="3">
    <location>
        <begin position="1"/>
        <end position="19"/>
    </location>
</feature>
<dbReference type="PANTHER" id="PTHR47364:SF2">
    <property type="entry name" value="CYSTEINE PROTEINASE INHIBITOR 5"/>
    <property type="match status" value="1"/>
</dbReference>
<dbReference type="CDD" id="cd00042">
    <property type="entry name" value="CY"/>
    <property type="match status" value="1"/>
</dbReference>
<protein>
    <recommendedName>
        <fullName evidence="4">Cystatin domain-containing protein</fullName>
    </recommendedName>
</protein>
<evidence type="ECO:0000259" key="4">
    <source>
        <dbReference type="SMART" id="SM00043"/>
    </source>
</evidence>
<keyword evidence="6" id="KW-1185">Reference proteome</keyword>
<keyword evidence="2" id="KW-0789">Thiol protease inhibitor</keyword>
<organism evidence="5 6">
    <name type="scientific">Lupinus luteus</name>
    <name type="common">European yellow lupine</name>
    <dbReference type="NCBI Taxonomy" id="3873"/>
    <lineage>
        <taxon>Eukaryota</taxon>
        <taxon>Viridiplantae</taxon>
        <taxon>Streptophyta</taxon>
        <taxon>Embryophyta</taxon>
        <taxon>Tracheophyta</taxon>
        <taxon>Spermatophyta</taxon>
        <taxon>Magnoliopsida</taxon>
        <taxon>eudicotyledons</taxon>
        <taxon>Gunneridae</taxon>
        <taxon>Pentapetalae</taxon>
        <taxon>rosids</taxon>
        <taxon>fabids</taxon>
        <taxon>Fabales</taxon>
        <taxon>Fabaceae</taxon>
        <taxon>Papilionoideae</taxon>
        <taxon>50 kb inversion clade</taxon>
        <taxon>genistoids sensu lato</taxon>
        <taxon>core genistoids</taxon>
        <taxon>Genisteae</taxon>
        <taxon>Lupinus</taxon>
    </lineage>
</organism>
<evidence type="ECO:0000313" key="5">
    <source>
        <dbReference type="EMBL" id="CAL0299295.1"/>
    </source>
</evidence>
<keyword evidence="1" id="KW-0646">Protease inhibitor</keyword>
<dbReference type="Proteomes" id="UP001497480">
    <property type="component" value="Unassembled WGS sequence"/>
</dbReference>
<dbReference type="GO" id="GO:0004869">
    <property type="term" value="F:cysteine-type endopeptidase inhibitor activity"/>
    <property type="evidence" value="ECO:0007669"/>
    <property type="project" value="UniProtKB-KW"/>
</dbReference>
<dbReference type="PANTHER" id="PTHR47364">
    <property type="entry name" value="CYSTEINE PROTEINASE INHIBITOR 5"/>
    <property type="match status" value="1"/>
</dbReference>
<dbReference type="InterPro" id="IPR046350">
    <property type="entry name" value="Cystatin_sf"/>
</dbReference>
<sequence>MSLLFHSLSSLAASAIISGWTVIKNINDPHLKEIANFAVAEHYKQSGEKLKLQSIIKGETRDVVGSNYSLLLKASVGPDVKYYEAVVNEKLSLHQRNLISFKVVH</sequence>
<dbReference type="InterPro" id="IPR000010">
    <property type="entry name" value="Cystatin_dom"/>
</dbReference>
<evidence type="ECO:0000313" key="6">
    <source>
        <dbReference type="Proteomes" id="UP001497480"/>
    </source>
</evidence>
<proteinExistence type="predicted"/>
<dbReference type="Pfam" id="PF16845">
    <property type="entry name" value="SQAPI"/>
    <property type="match status" value="1"/>
</dbReference>
<dbReference type="AlphaFoldDB" id="A0AAV1VQL8"/>
<accession>A0AAV1VQL8</accession>
<evidence type="ECO:0000256" key="2">
    <source>
        <dbReference type="ARBA" id="ARBA00022704"/>
    </source>
</evidence>
<feature type="domain" description="Cystatin" evidence="4">
    <location>
        <begin position="15"/>
        <end position="104"/>
    </location>
</feature>
<name>A0AAV1VQL8_LUPLU</name>
<gene>
    <name evidence="5" type="ORF">LLUT_LOCUS355</name>
</gene>
<dbReference type="SMART" id="SM00043">
    <property type="entry name" value="CY"/>
    <property type="match status" value="1"/>
</dbReference>
<evidence type="ECO:0000256" key="3">
    <source>
        <dbReference type="SAM" id="SignalP"/>
    </source>
</evidence>
<reference evidence="5 6" key="1">
    <citation type="submission" date="2024-03" db="EMBL/GenBank/DDBJ databases">
        <authorList>
            <person name="Martinez-Hernandez J."/>
        </authorList>
    </citation>
    <scope>NUCLEOTIDE SEQUENCE [LARGE SCALE GENOMIC DNA]</scope>
</reference>